<feature type="coiled-coil region" evidence="1">
    <location>
        <begin position="284"/>
        <end position="318"/>
    </location>
</feature>
<dbReference type="InterPro" id="IPR038834">
    <property type="entry name" value="CCDC175"/>
</dbReference>
<name>A0A8C6W997_NANGA</name>
<reference evidence="2" key="1">
    <citation type="submission" date="2025-08" db="UniProtKB">
        <authorList>
            <consortium name="Ensembl"/>
        </authorList>
    </citation>
    <scope>IDENTIFICATION</scope>
</reference>
<dbReference type="PANTHER" id="PTHR35347:SF1">
    <property type="entry name" value="COILED-COIL DOMAIN-CONTAINING PROTEIN 175"/>
    <property type="match status" value="1"/>
</dbReference>
<evidence type="ECO:0000256" key="1">
    <source>
        <dbReference type="SAM" id="Coils"/>
    </source>
</evidence>
<proteinExistence type="predicted"/>
<dbReference type="PANTHER" id="PTHR35347">
    <property type="entry name" value="COILED-COIL DOMAIN-CONTAINING PROTEIN 175"/>
    <property type="match status" value="1"/>
</dbReference>
<evidence type="ECO:0000313" key="2">
    <source>
        <dbReference type="Ensembl" id="ENSNGAP00000016876.1"/>
    </source>
</evidence>
<feature type="coiled-coil region" evidence="1">
    <location>
        <begin position="133"/>
        <end position="174"/>
    </location>
</feature>
<protein>
    <submittedName>
        <fullName evidence="2">Coiled-coil domain containing 175</fullName>
    </submittedName>
</protein>
<dbReference type="OMA" id="VFMQKRK"/>
<keyword evidence="1" id="KW-0175">Coiled coil</keyword>
<sequence>MALRSWTPDLGFLEEKVVRSASVSTSLSLELCTFPTTLGSSVAAEALEQLFVVEKSLQGDYFKCNEEVKTFLKDIAIAVKKLEEMRKNTIELLEIESMELSRLYFLLETVPFTVNREVEECVRDARKLNLLEIDQMRKKIAKMDNEAEFLKKRINDLKESNEVLGEKQEELSKQHAKFVLLLNHTLEEKATATLYIDDTCTKLNFEREEIILQKQCLQEVQELLEKHKEEYLLKKDLLASQMKDFKEHCETMRKETYNKKKELTRLQNKIIKMKQTVTTSTMVLNDHNLEIARLQEEARVWERKVEDIRRICSSLEKKLCFFVTHKKNVDILSFNFSVFLQIGEKLHKVKIENKDLRERLHTALRQYKIVLMEEDTVYLQKRKVFDENQKQLEFISQKENFLSQREADIKNMEEGYSVLQGLHQATKEIYRKQVKILSDNLERESQRCVVTQWKIACARKRHARWLLQIKVTIENIISKIELAEERRVELLKETRQREMEINDFVTKIEVLTSELKNEEMDFVTKEKKLIQELSKYEDLIIRETQMNKEKEEELVESVPQLQKAEETYLEKHRCLKELHGELSALKQEESLLNNYIFQFTRDYTRYLDSTDYVKQELKQLRNQEYIKTRGHFEILKNLENEICVHDQKATLLILENKKLKEHLAYLKNQIQLYREKSESTVKDSGHLSWQLIAQHKKYSDLLREFQVAIKELVSSGEKTLQEISALIEKLQNRDERIECISTWLQEDIQRLRFLIKDESGTDLCRLWLGELNDRKHFNRMERRQSDKMKVKHTASGQLLEGLFSKASPFNCLKVGNRK</sequence>
<dbReference type="Ensembl" id="ENSNGAT00000022497.1">
    <property type="protein sequence ID" value="ENSNGAP00000016876.1"/>
    <property type="gene ID" value="ENSNGAG00000017464.1"/>
</dbReference>
<keyword evidence="3" id="KW-1185">Reference proteome</keyword>
<gene>
    <name evidence="2" type="primary">Ccdc175</name>
</gene>
<accession>A0A8C6W997</accession>
<dbReference type="AlphaFoldDB" id="A0A8C6W997"/>
<dbReference type="Proteomes" id="UP000694381">
    <property type="component" value="Unassembled WGS sequence"/>
</dbReference>
<dbReference type="GeneTree" id="ENSGT00390000001277"/>
<organism evidence="2 3">
    <name type="scientific">Nannospalax galili</name>
    <name type="common">Northern Israeli blind subterranean mole rat</name>
    <name type="synonym">Spalax galili</name>
    <dbReference type="NCBI Taxonomy" id="1026970"/>
    <lineage>
        <taxon>Eukaryota</taxon>
        <taxon>Metazoa</taxon>
        <taxon>Chordata</taxon>
        <taxon>Craniata</taxon>
        <taxon>Vertebrata</taxon>
        <taxon>Euteleostomi</taxon>
        <taxon>Mammalia</taxon>
        <taxon>Eutheria</taxon>
        <taxon>Euarchontoglires</taxon>
        <taxon>Glires</taxon>
        <taxon>Rodentia</taxon>
        <taxon>Myomorpha</taxon>
        <taxon>Muroidea</taxon>
        <taxon>Spalacidae</taxon>
        <taxon>Spalacinae</taxon>
        <taxon>Nannospalax</taxon>
    </lineage>
</organism>
<reference evidence="2" key="2">
    <citation type="submission" date="2025-09" db="UniProtKB">
        <authorList>
            <consortium name="Ensembl"/>
        </authorList>
    </citation>
    <scope>IDENTIFICATION</scope>
</reference>
<evidence type="ECO:0000313" key="3">
    <source>
        <dbReference type="Proteomes" id="UP000694381"/>
    </source>
</evidence>